<name>A0ABR1MRF1_9PEZI</name>
<feature type="compositionally biased region" description="Basic and acidic residues" evidence="1">
    <location>
        <begin position="362"/>
        <end position="371"/>
    </location>
</feature>
<evidence type="ECO:0000313" key="3">
    <source>
        <dbReference type="EMBL" id="KAK7555575.1"/>
    </source>
</evidence>
<feature type="compositionally biased region" description="Basic and acidic residues" evidence="1">
    <location>
        <begin position="382"/>
        <end position="391"/>
    </location>
</feature>
<sequence>MFSTMAPPITFFLLFSLSYLPFDAQTGSKDEGEAYTNAELLEKIHELDLPAKERAQDDDSDNGDHACGGDQGDHHEHHHQQRGVYPHQTTDTNFHHQTVGPWVRPFMEPLDEDEDDADGNQPRLTVADAVHTSTTTTPRKLRPRVPDLPLERQMECAVYAKNAPIYIDRARKQQQVEAPAPLPRLPPAGGSYTPSDNNKSSCCPTWLNCSCCGIRSSTPPSSPNAADGPSIHGHHVFRYLWTKYRASEEAALAAAANANALSFSRRPVPTLRQQQQQQQQQQGGLIAQHIAAVQHDMQAGRGRSRVRFAPILARPRRGSLPQFPEVAASTSTEGDEDEEEEEDEGETMPPPPTPPRPGYKGGAERKERRDGEDDGEEEEDEEQKKRDSVLKEEEENDEAKDEKRRDDTHAARFQRLFGAEIAVEDLPDAFGSSVEDGEGEEKEERSLNGE</sequence>
<evidence type="ECO:0000256" key="1">
    <source>
        <dbReference type="SAM" id="MobiDB-lite"/>
    </source>
</evidence>
<feature type="region of interest" description="Disordered" evidence="1">
    <location>
        <begin position="317"/>
        <end position="408"/>
    </location>
</feature>
<reference evidence="3 4" key="1">
    <citation type="submission" date="2024-04" db="EMBL/GenBank/DDBJ databases">
        <title>Phyllosticta paracitricarpa is synonymous to the EU quarantine fungus P. citricarpa based on phylogenomic analyses.</title>
        <authorList>
            <consortium name="Lawrence Berkeley National Laboratory"/>
            <person name="Van Ingen-Buijs V.A."/>
            <person name="Van Westerhoven A.C."/>
            <person name="Haridas S."/>
            <person name="Skiadas P."/>
            <person name="Martin F."/>
            <person name="Groenewald J.Z."/>
            <person name="Crous P.W."/>
            <person name="Seidl M.F."/>
        </authorList>
    </citation>
    <scope>NUCLEOTIDE SEQUENCE [LARGE SCALE GENOMIC DNA]</scope>
    <source>
        <strain evidence="3 4">CBS 122670</strain>
    </source>
</reference>
<feature type="compositionally biased region" description="Acidic residues" evidence="1">
    <location>
        <begin position="333"/>
        <end position="346"/>
    </location>
</feature>
<evidence type="ECO:0000313" key="4">
    <source>
        <dbReference type="Proteomes" id="UP001365128"/>
    </source>
</evidence>
<accession>A0ABR1MRF1</accession>
<feature type="chain" id="PRO_5046892217" evidence="2">
    <location>
        <begin position="25"/>
        <end position="450"/>
    </location>
</feature>
<dbReference type="Proteomes" id="UP001365128">
    <property type="component" value="Unassembled WGS sequence"/>
</dbReference>
<proteinExistence type="predicted"/>
<gene>
    <name evidence="3" type="ORF">IWX46DRAFT_132159</name>
</gene>
<feature type="compositionally biased region" description="Acidic residues" evidence="1">
    <location>
        <begin position="372"/>
        <end position="381"/>
    </location>
</feature>
<keyword evidence="4" id="KW-1185">Reference proteome</keyword>
<evidence type="ECO:0000256" key="2">
    <source>
        <dbReference type="SAM" id="SignalP"/>
    </source>
</evidence>
<keyword evidence="2" id="KW-0732">Signal</keyword>
<feature type="compositionally biased region" description="Pro residues" evidence="1">
    <location>
        <begin position="348"/>
        <end position="357"/>
    </location>
</feature>
<feature type="region of interest" description="Disordered" evidence="1">
    <location>
        <begin position="423"/>
        <end position="450"/>
    </location>
</feature>
<protein>
    <submittedName>
        <fullName evidence="3">Uncharacterized protein</fullName>
    </submittedName>
</protein>
<organism evidence="3 4">
    <name type="scientific">Phyllosticta citricarpa</name>
    <dbReference type="NCBI Taxonomy" id="55181"/>
    <lineage>
        <taxon>Eukaryota</taxon>
        <taxon>Fungi</taxon>
        <taxon>Dikarya</taxon>
        <taxon>Ascomycota</taxon>
        <taxon>Pezizomycotina</taxon>
        <taxon>Dothideomycetes</taxon>
        <taxon>Dothideomycetes incertae sedis</taxon>
        <taxon>Botryosphaeriales</taxon>
        <taxon>Phyllostictaceae</taxon>
        <taxon>Phyllosticta</taxon>
    </lineage>
</organism>
<dbReference type="EMBL" id="JBBPDW010000002">
    <property type="protein sequence ID" value="KAK7555575.1"/>
    <property type="molecule type" value="Genomic_DNA"/>
</dbReference>
<comment type="caution">
    <text evidence="3">The sequence shown here is derived from an EMBL/GenBank/DDBJ whole genome shotgun (WGS) entry which is preliminary data.</text>
</comment>
<feature type="signal peptide" evidence="2">
    <location>
        <begin position="1"/>
        <end position="24"/>
    </location>
</feature>
<feature type="region of interest" description="Disordered" evidence="1">
    <location>
        <begin position="54"/>
        <end position="95"/>
    </location>
</feature>